<evidence type="ECO:0000256" key="4">
    <source>
        <dbReference type="ARBA" id="ARBA00023136"/>
    </source>
</evidence>
<feature type="transmembrane region" description="Helical" evidence="5">
    <location>
        <begin position="120"/>
        <end position="138"/>
    </location>
</feature>
<comment type="subcellular location">
    <subcellularLocation>
        <location evidence="1">Membrane</location>
        <topology evidence="1">Multi-pass membrane protein</topology>
    </subcellularLocation>
</comment>
<evidence type="ECO:0000256" key="3">
    <source>
        <dbReference type="ARBA" id="ARBA00022989"/>
    </source>
</evidence>
<dbReference type="GeneID" id="77729263"/>
<keyword evidence="2 5" id="KW-0812">Transmembrane</keyword>
<keyword evidence="4 5" id="KW-0472">Membrane</keyword>
<evidence type="ECO:0000313" key="8">
    <source>
        <dbReference type="Proteomes" id="UP001164286"/>
    </source>
</evidence>
<dbReference type="Pfam" id="PF03151">
    <property type="entry name" value="TPT"/>
    <property type="match status" value="1"/>
</dbReference>
<dbReference type="RefSeq" id="XP_052943474.1">
    <property type="nucleotide sequence ID" value="XM_053090058.1"/>
</dbReference>
<feature type="transmembrane region" description="Helical" evidence="5">
    <location>
        <begin position="49"/>
        <end position="70"/>
    </location>
</feature>
<sequence length="436" mass="47091">MTETLRNSYEEDLDEEHELREAARLMGQGEKGGQREAAAIPVSAGPQRVVIPAVIMIPVWIGLSGGVILLNKYIFTNLNFPYPVFMTAYHMLVATIGTRILQKLPFERLKAKRIQMDWTLWSRTILPLSLLFSASLILSNMAYVYLSVSFVQMLKAFIPIFTLIVQLAAGIQEYNHILFAVVVVTAFGCIIAAAGEIKFAFIGFVCQVAAVVVESIRLVLVQVILKDHKLDPLSSIAMYAPVCLGLISICLPFMEGAAPFHNLHRVGAPILIVNGMIAFCLNVAGVFLIDSAGSLVLTLSGVGKDVLLICLAWLMGSSITFVQTIGYSIAISGLMTFRLTGGSPNTPNGQRLVRFAQSVVALPVTALQAVLPASARSGPRGTGSLSSRYLALLGASMVMLVLGSLYYLTHPHVAPTFRFHYAPTIAEAPISPEPGT</sequence>
<dbReference type="EMBL" id="JAKWFO010000008">
    <property type="protein sequence ID" value="KAI9633697.1"/>
    <property type="molecule type" value="Genomic_DNA"/>
</dbReference>
<dbReference type="PANTHER" id="PTHR11132">
    <property type="entry name" value="SOLUTE CARRIER FAMILY 35"/>
    <property type="match status" value="1"/>
</dbReference>
<gene>
    <name evidence="7" type="ORF">MKK02DRAFT_38355</name>
</gene>
<feature type="transmembrane region" description="Helical" evidence="5">
    <location>
        <begin position="352"/>
        <end position="369"/>
    </location>
</feature>
<feature type="transmembrane region" description="Helical" evidence="5">
    <location>
        <begin position="177"/>
        <end position="195"/>
    </location>
</feature>
<evidence type="ECO:0000256" key="2">
    <source>
        <dbReference type="ARBA" id="ARBA00022692"/>
    </source>
</evidence>
<feature type="transmembrane region" description="Helical" evidence="5">
    <location>
        <begin position="266"/>
        <end position="288"/>
    </location>
</feature>
<feature type="transmembrane region" description="Helical" evidence="5">
    <location>
        <begin position="236"/>
        <end position="254"/>
    </location>
</feature>
<name>A0AA38H4D7_9TREE</name>
<evidence type="ECO:0000313" key="7">
    <source>
        <dbReference type="EMBL" id="KAI9633697.1"/>
    </source>
</evidence>
<dbReference type="Proteomes" id="UP001164286">
    <property type="component" value="Unassembled WGS sequence"/>
</dbReference>
<dbReference type="InterPro" id="IPR004853">
    <property type="entry name" value="Sugar_P_trans_dom"/>
</dbReference>
<protein>
    <submittedName>
        <fullName evidence="7">Triose-phosphate transporter family-domain-containing protein</fullName>
    </submittedName>
</protein>
<reference evidence="7" key="1">
    <citation type="journal article" date="2022" name="G3 (Bethesda)">
        <title>High quality genome of the basidiomycete yeast Dioszegia hungarica PDD-24b-2 isolated from cloud water.</title>
        <authorList>
            <person name="Jarrige D."/>
            <person name="Haridas S."/>
            <person name="Bleykasten-Grosshans C."/>
            <person name="Joly M."/>
            <person name="Nadalig T."/>
            <person name="Sancelme M."/>
            <person name="Vuilleumier S."/>
            <person name="Grigoriev I.V."/>
            <person name="Amato P."/>
            <person name="Bringel F."/>
        </authorList>
    </citation>
    <scope>NUCLEOTIDE SEQUENCE</scope>
    <source>
        <strain evidence="7">PDD-24b-2</strain>
    </source>
</reference>
<feature type="transmembrane region" description="Helical" evidence="5">
    <location>
        <begin position="82"/>
        <end position="100"/>
    </location>
</feature>
<dbReference type="InterPro" id="IPR050186">
    <property type="entry name" value="TPT_transporter"/>
</dbReference>
<dbReference type="GO" id="GO:0016020">
    <property type="term" value="C:membrane"/>
    <property type="evidence" value="ECO:0007669"/>
    <property type="project" value="UniProtKB-SubCell"/>
</dbReference>
<feature type="domain" description="Sugar phosphate transporter" evidence="6">
    <location>
        <begin position="54"/>
        <end position="335"/>
    </location>
</feature>
<comment type="caution">
    <text evidence="7">The sequence shown here is derived from an EMBL/GenBank/DDBJ whole genome shotgun (WGS) entry which is preliminary data.</text>
</comment>
<feature type="transmembrane region" description="Helical" evidence="5">
    <location>
        <begin position="389"/>
        <end position="408"/>
    </location>
</feature>
<evidence type="ECO:0000259" key="6">
    <source>
        <dbReference type="Pfam" id="PF03151"/>
    </source>
</evidence>
<keyword evidence="3 5" id="KW-1133">Transmembrane helix</keyword>
<feature type="transmembrane region" description="Helical" evidence="5">
    <location>
        <begin position="144"/>
        <end position="165"/>
    </location>
</feature>
<keyword evidence="8" id="KW-1185">Reference proteome</keyword>
<organism evidence="7 8">
    <name type="scientific">Dioszegia hungarica</name>
    <dbReference type="NCBI Taxonomy" id="4972"/>
    <lineage>
        <taxon>Eukaryota</taxon>
        <taxon>Fungi</taxon>
        <taxon>Dikarya</taxon>
        <taxon>Basidiomycota</taxon>
        <taxon>Agaricomycotina</taxon>
        <taxon>Tremellomycetes</taxon>
        <taxon>Tremellales</taxon>
        <taxon>Bulleribasidiaceae</taxon>
        <taxon>Dioszegia</taxon>
    </lineage>
</organism>
<proteinExistence type="predicted"/>
<feature type="transmembrane region" description="Helical" evidence="5">
    <location>
        <begin position="201"/>
        <end position="224"/>
    </location>
</feature>
<evidence type="ECO:0000256" key="1">
    <source>
        <dbReference type="ARBA" id="ARBA00004141"/>
    </source>
</evidence>
<dbReference type="AlphaFoldDB" id="A0AA38H4D7"/>
<evidence type="ECO:0000256" key="5">
    <source>
        <dbReference type="SAM" id="Phobius"/>
    </source>
</evidence>
<accession>A0AA38H4D7</accession>